<dbReference type="SUPFAM" id="SSF53383">
    <property type="entry name" value="PLP-dependent transferases"/>
    <property type="match status" value="1"/>
</dbReference>
<dbReference type="InterPro" id="IPR015424">
    <property type="entry name" value="PyrdxlP-dep_Trfase"/>
</dbReference>
<dbReference type="GO" id="GO:0008483">
    <property type="term" value="F:transaminase activity"/>
    <property type="evidence" value="ECO:0007669"/>
    <property type="project" value="UniProtKB-KW"/>
</dbReference>
<dbReference type="InterPro" id="IPR015422">
    <property type="entry name" value="PyrdxlP-dep_Trfase_small"/>
</dbReference>
<dbReference type="PANTHER" id="PTHR43713">
    <property type="entry name" value="GLUTAMATE-1-SEMIALDEHYDE 2,1-AMINOMUTASE"/>
    <property type="match status" value="1"/>
</dbReference>
<dbReference type="Gene3D" id="3.90.1150.10">
    <property type="entry name" value="Aspartate Aminotransferase, domain 1"/>
    <property type="match status" value="1"/>
</dbReference>
<evidence type="ECO:0000256" key="1">
    <source>
        <dbReference type="ARBA" id="ARBA00001933"/>
    </source>
</evidence>
<comment type="caution">
    <text evidence="4">The sequence shown here is derived from an EMBL/GenBank/DDBJ whole genome shotgun (WGS) entry which is preliminary data.</text>
</comment>
<dbReference type="PANTHER" id="PTHR43713:SF3">
    <property type="entry name" value="GLUTAMATE-1-SEMIALDEHYDE 2,1-AMINOMUTASE 1, CHLOROPLASTIC-RELATED"/>
    <property type="match status" value="1"/>
</dbReference>
<evidence type="ECO:0000313" key="4">
    <source>
        <dbReference type="EMBL" id="MBP0616875.1"/>
    </source>
</evidence>
<protein>
    <submittedName>
        <fullName evidence="4">Aminotransferase class III-fold pyridoxal phosphate-dependent enzyme</fullName>
    </submittedName>
</protein>
<dbReference type="RefSeq" id="WP_209595369.1">
    <property type="nucleotide sequence ID" value="NZ_JAGJCF010000011.1"/>
</dbReference>
<keyword evidence="2 3" id="KW-0663">Pyridoxal phosphate</keyword>
<name>A0ABS4BJD7_9HYPH</name>
<dbReference type="InterPro" id="IPR015421">
    <property type="entry name" value="PyrdxlP-dep_Trfase_major"/>
</dbReference>
<dbReference type="EMBL" id="JAGJCF010000011">
    <property type="protein sequence ID" value="MBP0616875.1"/>
    <property type="molecule type" value="Genomic_DNA"/>
</dbReference>
<dbReference type="Gene3D" id="3.40.640.10">
    <property type="entry name" value="Type I PLP-dependent aspartate aminotransferase-like (Major domain)"/>
    <property type="match status" value="1"/>
</dbReference>
<organism evidence="4 5">
    <name type="scientific">Jiella mangrovi</name>
    <dbReference type="NCBI Taxonomy" id="2821407"/>
    <lineage>
        <taxon>Bacteria</taxon>
        <taxon>Pseudomonadati</taxon>
        <taxon>Pseudomonadota</taxon>
        <taxon>Alphaproteobacteria</taxon>
        <taxon>Hyphomicrobiales</taxon>
        <taxon>Aurantimonadaceae</taxon>
        <taxon>Jiella</taxon>
    </lineage>
</organism>
<comment type="similarity">
    <text evidence="3">Belongs to the class-III pyridoxal-phosphate-dependent aminotransferase family.</text>
</comment>
<evidence type="ECO:0000256" key="3">
    <source>
        <dbReference type="RuleBase" id="RU003560"/>
    </source>
</evidence>
<keyword evidence="4" id="KW-0808">Transferase</keyword>
<dbReference type="InterPro" id="IPR005814">
    <property type="entry name" value="Aminotrans_3"/>
</dbReference>
<comment type="cofactor">
    <cofactor evidence="1">
        <name>pyridoxal 5'-phosphate</name>
        <dbReference type="ChEBI" id="CHEBI:597326"/>
    </cofactor>
</comment>
<dbReference type="Proteomes" id="UP000678276">
    <property type="component" value="Unassembled WGS sequence"/>
</dbReference>
<accession>A0ABS4BJD7</accession>
<reference evidence="4 5" key="1">
    <citation type="submission" date="2021-04" db="EMBL/GenBank/DDBJ databases">
        <title>Whole genome sequence of Jiella sp. KSK16Y-1.</title>
        <authorList>
            <person name="Tuo L."/>
        </authorList>
    </citation>
    <scope>NUCLEOTIDE SEQUENCE [LARGE SCALE GENOMIC DNA]</scope>
    <source>
        <strain evidence="4 5">KSK16Y-1</strain>
    </source>
</reference>
<keyword evidence="5" id="KW-1185">Reference proteome</keyword>
<keyword evidence="4" id="KW-0032">Aminotransferase</keyword>
<gene>
    <name evidence="4" type="ORF">J6595_14915</name>
</gene>
<dbReference type="Pfam" id="PF00202">
    <property type="entry name" value="Aminotran_3"/>
    <property type="match status" value="1"/>
</dbReference>
<evidence type="ECO:0000313" key="5">
    <source>
        <dbReference type="Proteomes" id="UP000678276"/>
    </source>
</evidence>
<proteinExistence type="inferred from homology"/>
<sequence length="409" mass="43037">MQHLVGGISSAGRAVPMVDGEVFLVERASGPYLFDLSGRRYIDTALGFGATMLGHAHQGVNEAVARALNQGSMPAFAHPGEEAAAARLTGFCGPLDQAIFTNTGSEAVHMACRIARAVTGRPTIAKMGAGFDGWYDSMAVGNAGSAEALISGNSRAERHGTTLVRFNDIEDLERLFAERSDIAAIIAEPLLANAGCIEARNDYLHQAQALARRHGALFIADEVLMGFRQVAGLASQHAGLDPDLATVGKAIGNGFCVAAVLGRAEMMKAATDGRAVRAGTYSGNPVATAAVLATLDALENADYAALEARGNRLRNALVENLLAAGEMSATSGLGMVFTLWFAAEAPVSYSQASEMVRPELTLAFHAAMRRSGIMTMPQSFGRFYLSFAHDDAVVADMIERAATAIRDMV</sequence>
<evidence type="ECO:0000256" key="2">
    <source>
        <dbReference type="ARBA" id="ARBA00022898"/>
    </source>
</evidence>